<dbReference type="EMBL" id="DS961278">
    <property type="protein sequence ID" value="EEC19406.1"/>
    <property type="molecule type" value="Genomic_DNA"/>
</dbReference>
<feature type="non-terminal residue" evidence="1">
    <location>
        <position position="109"/>
    </location>
</feature>
<organism>
    <name type="scientific">Ixodes scapularis</name>
    <name type="common">Black-legged tick</name>
    <name type="synonym">Deer tick</name>
    <dbReference type="NCBI Taxonomy" id="6945"/>
    <lineage>
        <taxon>Eukaryota</taxon>
        <taxon>Metazoa</taxon>
        <taxon>Ecdysozoa</taxon>
        <taxon>Arthropoda</taxon>
        <taxon>Chelicerata</taxon>
        <taxon>Arachnida</taxon>
        <taxon>Acari</taxon>
        <taxon>Parasitiformes</taxon>
        <taxon>Ixodida</taxon>
        <taxon>Ixodoidea</taxon>
        <taxon>Ixodidae</taxon>
        <taxon>Ixodinae</taxon>
        <taxon>Ixodes</taxon>
    </lineage>
</organism>
<accession>B7QKN5</accession>
<dbReference type="EMBL" id="ABJB010097601">
    <property type="status" value="NOT_ANNOTATED_CDS"/>
    <property type="molecule type" value="Genomic_DNA"/>
</dbReference>
<dbReference type="VEuPathDB" id="VectorBase:ISCI014354"/>
<dbReference type="VEuPathDB" id="VectorBase:ISCW014354"/>
<protein>
    <submittedName>
        <fullName evidence="1 2">Uncharacterized protein</fullName>
    </submittedName>
</protein>
<feature type="non-terminal residue" evidence="1">
    <location>
        <position position="1"/>
    </location>
</feature>
<dbReference type="PaxDb" id="6945-B7QKN5"/>
<dbReference type="InParanoid" id="B7QKN5"/>
<proteinExistence type="predicted"/>
<dbReference type="EnsemblMetazoa" id="ISCW014354-RA">
    <property type="protein sequence ID" value="ISCW014354-PA"/>
    <property type="gene ID" value="ISCW014354"/>
</dbReference>
<dbReference type="AlphaFoldDB" id="B7QKN5"/>
<gene>
    <name evidence="1" type="ORF">IscW_ISCW014354</name>
</gene>
<name>B7QKN5_IXOSC</name>
<sequence length="109" mass="11100">SLSPTPQGTRSKCALSWQKASSFNDKAKQQLSCVLRLAPSASPVFTISASAASTCGKRPCPTEVPAKYARSALIAVTAAPTDTNFVAGLLLSSLSLAGSASSALLPQFA</sequence>
<dbReference type="HOGENOM" id="CLU_2190518_0_0_1"/>
<keyword evidence="3" id="KW-1185">Reference proteome</keyword>
<dbReference type="Proteomes" id="UP000001555">
    <property type="component" value="Unassembled WGS sequence"/>
</dbReference>
<reference evidence="2" key="2">
    <citation type="submission" date="2020-05" db="UniProtKB">
        <authorList>
            <consortium name="EnsemblMetazoa"/>
        </authorList>
    </citation>
    <scope>IDENTIFICATION</scope>
    <source>
        <strain evidence="2">wikel</strain>
    </source>
</reference>
<evidence type="ECO:0000313" key="3">
    <source>
        <dbReference type="Proteomes" id="UP000001555"/>
    </source>
</evidence>
<evidence type="ECO:0000313" key="1">
    <source>
        <dbReference type="EMBL" id="EEC19406.1"/>
    </source>
</evidence>
<reference evidence="1 3" key="1">
    <citation type="submission" date="2008-03" db="EMBL/GenBank/DDBJ databases">
        <title>Annotation of Ixodes scapularis.</title>
        <authorList>
            <consortium name="Ixodes scapularis Genome Project Consortium"/>
            <person name="Caler E."/>
            <person name="Hannick L.I."/>
            <person name="Bidwell S."/>
            <person name="Joardar V."/>
            <person name="Thiagarajan M."/>
            <person name="Amedeo P."/>
            <person name="Galinsky K.J."/>
            <person name="Schobel S."/>
            <person name="Inman J."/>
            <person name="Hostetler J."/>
            <person name="Miller J."/>
            <person name="Hammond M."/>
            <person name="Megy K."/>
            <person name="Lawson D."/>
            <person name="Kodira C."/>
            <person name="Sutton G."/>
            <person name="Meyer J."/>
            <person name="Hill C.A."/>
            <person name="Birren B."/>
            <person name="Nene V."/>
            <person name="Collins F."/>
            <person name="Alarcon-Chaidez F."/>
            <person name="Wikel S."/>
            <person name="Strausberg R."/>
        </authorList>
    </citation>
    <scope>NUCLEOTIDE SEQUENCE [LARGE SCALE GENOMIC DNA]</scope>
    <source>
        <strain evidence="3">Wikel</strain>
        <strain evidence="1">Wikel colony</strain>
    </source>
</reference>
<evidence type="ECO:0000313" key="2">
    <source>
        <dbReference type="EnsemblMetazoa" id="ISCW014354-PA"/>
    </source>
</evidence>